<dbReference type="FunFam" id="1.10.287.110:FF:000020">
    <property type="entry name" value="DnaJ subfamily B member 13"/>
    <property type="match status" value="1"/>
</dbReference>
<name>A0A0K9Q2Q2_ZOSMR</name>
<dbReference type="Pfam" id="PF01556">
    <property type="entry name" value="DnaJ_C"/>
    <property type="match status" value="1"/>
</dbReference>
<dbReference type="GO" id="GO:0051082">
    <property type="term" value="F:unfolded protein binding"/>
    <property type="evidence" value="ECO:0000318"/>
    <property type="project" value="GO_Central"/>
</dbReference>
<feature type="domain" description="J" evidence="2">
    <location>
        <begin position="4"/>
        <end position="70"/>
    </location>
</feature>
<dbReference type="Gene3D" id="1.10.287.110">
    <property type="entry name" value="DnaJ domain"/>
    <property type="match status" value="1"/>
</dbReference>
<keyword evidence="1" id="KW-0143">Chaperone</keyword>
<dbReference type="Proteomes" id="UP000036987">
    <property type="component" value="Unassembled WGS sequence"/>
</dbReference>
<dbReference type="SMART" id="SM00271">
    <property type="entry name" value="DnaJ"/>
    <property type="match status" value="1"/>
</dbReference>
<dbReference type="PRINTS" id="PR00625">
    <property type="entry name" value="JDOMAIN"/>
</dbReference>
<dbReference type="InterPro" id="IPR036869">
    <property type="entry name" value="J_dom_sf"/>
</dbReference>
<evidence type="ECO:0000256" key="1">
    <source>
        <dbReference type="ARBA" id="ARBA00023186"/>
    </source>
</evidence>
<dbReference type="InterPro" id="IPR001623">
    <property type="entry name" value="DnaJ_domain"/>
</dbReference>
<dbReference type="InterPro" id="IPR018253">
    <property type="entry name" value="DnaJ_domain_CS"/>
</dbReference>
<keyword evidence="4" id="KW-1185">Reference proteome</keyword>
<dbReference type="STRING" id="29655.A0A0K9Q2Q2"/>
<dbReference type="SUPFAM" id="SSF49493">
    <property type="entry name" value="HSP40/DnaJ peptide-binding domain"/>
    <property type="match status" value="2"/>
</dbReference>
<dbReference type="PROSITE" id="PS00636">
    <property type="entry name" value="DNAJ_1"/>
    <property type="match status" value="1"/>
</dbReference>
<proteinExistence type="predicted"/>
<reference evidence="4" key="1">
    <citation type="journal article" date="2016" name="Nature">
        <title>The genome of the seagrass Zostera marina reveals angiosperm adaptation to the sea.</title>
        <authorList>
            <person name="Olsen J.L."/>
            <person name="Rouze P."/>
            <person name="Verhelst B."/>
            <person name="Lin Y.-C."/>
            <person name="Bayer T."/>
            <person name="Collen J."/>
            <person name="Dattolo E."/>
            <person name="De Paoli E."/>
            <person name="Dittami S."/>
            <person name="Maumus F."/>
            <person name="Michel G."/>
            <person name="Kersting A."/>
            <person name="Lauritano C."/>
            <person name="Lohaus R."/>
            <person name="Toepel M."/>
            <person name="Tonon T."/>
            <person name="Vanneste K."/>
            <person name="Amirebrahimi M."/>
            <person name="Brakel J."/>
            <person name="Bostroem C."/>
            <person name="Chovatia M."/>
            <person name="Grimwood J."/>
            <person name="Jenkins J.W."/>
            <person name="Jueterbock A."/>
            <person name="Mraz A."/>
            <person name="Stam W.T."/>
            <person name="Tice H."/>
            <person name="Bornberg-Bauer E."/>
            <person name="Green P.J."/>
            <person name="Pearson G.A."/>
            <person name="Procaccini G."/>
            <person name="Duarte C.M."/>
            <person name="Schmutz J."/>
            <person name="Reusch T.B.H."/>
            <person name="Van de Peer Y."/>
        </authorList>
    </citation>
    <scope>NUCLEOTIDE SEQUENCE [LARGE SCALE GENOMIC DNA]</scope>
    <source>
        <strain evidence="4">cv. Finnish</strain>
    </source>
</reference>
<dbReference type="OrthoDB" id="550424at2759"/>
<dbReference type="PANTHER" id="PTHR24078">
    <property type="entry name" value="DNAJ HOMOLOG SUBFAMILY C MEMBER"/>
    <property type="match status" value="1"/>
</dbReference>
<dbReference type="CDD" id="cd06257">
    <property type="entry name" value="DnaJ"/>
    <property type="match status" value="1"/>
</dbReference>
<evidence type="ECO:0000313" key="3">
    <source>
        <dbReference type="EMBL" id="KMZ75474.1"/>
    </source>
</evidence>
<dbReference type="PROSITE" id="PS50076">
    <property type="entry name" value="DNAJ_2"/>
    <property type="match status" value="1"/>
</dbReference>
<accession>A0A0K9Q2Q2</accession>
<dbReference type="Gene3D" id="2.60.260.20">
    <property type="entry name" value="Urease metallochaperone UreE, N-terminal domain"/>
    <property type="match status" value="2"/>
</dbReference>
<dbReference type="GO" id="GO:0006457">
    <property type="term" value="P:protein folding"/>
    <property type="evidence" value="ECO:0007669"/>
    <property type="project" value="InterPro"/>
</dbReference>
<dbReference type="Pfam" id="PF00226">
    <property type="entry name" value="DnaJ"/>
    <property type="match status" value="1"/>
</dbReference>
<dbReference type="GO" id="GO:0005783">
    <property type="term" value="C:endoplasmic reticulum"/>
    <property type="evidence" value="ECO:0007669"/>
    <property type="project" value="UniProtKB-ARBA"/>
</dbReference>
<protein>
    <submittedName>
        <fullName evidence="3">Chaperone protein dnaJ</fullName>
    </submittedName>
</protein>
<dbReference type="GO" id="GO:0051087">
    <property type="term" value="F:protein-folding chaperone binding"/>
    <property type="evidence" value="ECO:0000318"/>
    <property type="project" value="GO_Central"/>
</dbReference>
<dbReference type="OMA" id="MPIRKEG"/>
<dbReference type="SUPFAM" id="SSF46565">
    <property type="entry name" value="Chaperone J-domain"/>
    <property type="match status" value="1"/>
</dbReference>
<dbReference type="CDD" id="cd10747">
    <property type="entry name" value="DnaJ_C"/>
    <property type="match status" value="1"/>
</dbReference>
<dbReference type="AlphaFoldDB" id="A0A0K9Q2Q2"/>
<dbReference type="InterPro" id="IPR002939">
    <property type="entry name" value="DnaJ_C"/>
</dbReference>
<dbReference type="EMBL" id="LFYR01000167">
    <property type="protein sequence ID" value="KMZ75474.1"/>
    <property type="molecule type" value="Genomic_DNA"/>
</dbReference>
<dbReference type="InterPro" id="IPR008971">
    <property type="entry name" value="HSP40/DnaJ_pept-bd"/>
</dbReference>
<dbReference type="PANTHER" id="PTHR24078:SF532">
    <property type="entry name" value="J DOMAIN-CONTAINING PROTEIN"/>
    <property type="match status" value="1"/>
</dbReference>
<dbReference type="FunFam" id="2.60.260.20:FF:000006">
    <property type="entry name" value="DnaJ subfamily B member 13"/>
    <property type="match status" value="1"/>
</dbReference>
<dbReference type="FunFam" id="2.60.260.20:FF:000002">
    <property type="entry name" value="Dnaj homolog subfamily b member"/>
    <property type="match status" value="1"/>
</dbReference>
<evidence type="ECO:0000259" key="2">
    <source>
        <dbReference type="PROSITE" id="PS50076"/>
    </source>
</evidence>
<dbReference type="InterPro" id="IPR051339">
    <property type="entry name" value="DnaJ_subfamily_B"/>
</dbReference>
<sequence>MGADYYKILGVERGASDDELKKSYRKLAMKWHPDKNPNNKKGAEAKFKQISEAYDVLSDSQKKAIYDQYGEEGLNGQIPMSSNGATPFSSTSQSGFRFNSRSADEIFSEFFGFSSPFNGMEHGATRRNVESFNVPRKAAPIEQTLFCNLEELYNGTSRKMKISREVLDHETGRVKIDQEILTIAIKPGWKKGTKITFIEKGNEQKNVIPSDLIFIIDEKPHAVFKRVGNDLMITQKIFLLEALTGYTLQLSTLDGRTLNHTINSIIGPDYEETIIGEGMPITKERNKKGNLIVKFQIKFPSRLTMEQKNSIKRWLPPS</sequence>
<dbReference type="GO" id="GO:0005829">
    <property type="term" value="C:cytosol"/>
    <property type="evidence" value="ECO:0000318"/>
    <property type="project" value="GO_Central"/>
</dbReference>
<organism evidence="3 4">
    <name type="scientific">Zostera marina</name>
    <name type="common">Eelgrass</name>
    <dbReference type="NCBI Taxonomy" id="29655"/>
    <lineage>
        <taxon>Eukaryota</taxon>
        <taxon>Viridiplantae</taxon>
        <taxon>Streptophyta</taxon>
        <taxon>Embryophyta</taxon>
        <taxon>Tracheophyta</taxon>
        <taxon>Spermatophyta</taxon>
        <taxon>Magnoliopsida</taxon>
        <taxon>Liliopsida</taxon>
        <taxon>Zosteraceae</taxon>
        <taxon>Zostera</taxon>
    </lineage>
</organism>
<gene>
    <name evidence="3" type="ORF">ZOSMA_114G00710</name>
</gene>
<evidence type="ECO:0000313" key="4">
    <source>
        <dbReference type="Proteomes" id="UP000036987"/>
    </source>
</evidence>
<comment type="caution">
    <text evidence="3">The sequence shown here is derived from an EMBL/GenBank/DDBJ whole genome shotgun (WGS) entry which is preliminary data.</text>
</comment>